<evidence type="ECO:0000256" key="5">
    <source>
        <dbReference type="ARBA" id="ARBA00022801"/>
    </source>
</evidence>
<accession>A0ABP9W486</accession>
<dbReference type="Proteomes" id="UP001401887">
    <property type="component" value="Unassembled WGS sequence"/>
</dbReference>
<dbReference type="Gene3D" id="3.90.1560.10">
    <property type="entry name" value="ComB-like"/>
    <property type="match status" value="1"/>
</dbReference>
<organism evidence="8 9">
    <name type="scientific">Deinococcus carri</name>
    <dbReference type="NCBI Taxonomy" id="1211323"/>
    <lineage>
        <taxon>Bacteria</taxon>
        <taxon>Thermotogati</taxon>
        <taxon>Deinococcota</taxon>
        <taxon>Deinococci</taxon>
        <taxon>Deinococcales</taxon>
        <taxon>Deinococcaceae</taxon>
        <taxon>Deinococcus</taxon>
    </lineage>
</organism>
<dbReference type="InterPro" id="IPR036702">
    <property type="entry name" value="ComB-like_sf"/>
</dbReference>
<dbReference type="EC" id="3.1.3.71" evidence="3"/>
<evidence type="ECO:0000256" key="6">
    <source>
        <dbReference type="ARBA" id="ARBA00022842"/>
    </source>
</evidence>
<evidence type="ECO:0000256" key="3">
    <source>
        <dbReference type="ARBA" id="ARBA00012953"/>
    </source>
</evidence>
<comment type="cofactor">
    <cofactor evidence="1">
        <name>Mg(2+)</name>
        <dbReference type="ChEBI" id="CHEBI:18420"/>
    </cofactor>
</comment>
<gene>
    <name evidence="8" type="primary">comB_2</name>
    <name evidence="8" type="ORF">Dcar01_00878</name>
</gene>
<evidence type="ECO:0000256" key="1">
    <source>
        <dbReference type="ARBA" id="ARBA00001946"/>
    </source>
</evidence>
<keyword evidence="5" id="KW-0378">Hydrolase</keyword>
<evidence type="ECO:0000256" key="7">
    <source>
        <dbReference type="ARBA" id="ARBA00033711"/>
    </source>
</evidence>
<reference evidence="8 9" key="1">
    <citation type="submission" date="2024-02" db="EMBL/GenBank/DDBJ databases">
        <title>Deinococcus carri NBRC 110142.</title>
        <authorList>
            <person name="Ichikawa N."/>
            <person name="Katano-Makiyama Y."/>
            <person name="Hidaka K."/>
        </authorList>
    </citation>
    <scope>NUCLEOTIDE SEQUENCE [LARGE SCALE GENOMIC DNA]</scope>
    <source>
        <strain evidence="8 9">NBRC 110142</strain>
    </source>
</reference>
<comment type="similarity">
    <text evidence="2">Belongs to the ComB family.</text>
</comment>
<keyword evidence="9" id="KW-1185">Reference proteome</keyword>
<dbReference type="RefSeq" id="WP_345461440.1">
    <property type="nucleotide sequence ID" value="NZ_BAABRP010000001.1"/>
</dbReference>
<dbReference type="PANTHER" id="PTHR37311:SF1">
    <property type="entry name" value="2-PHOSPHOSULFOLACTATE PHOSPHATASE-RELATED"/>
    <property type="match status" value="1"/>
</dbReference>
<name>A0ABP9W486_9DEIO</name>
<dbReference type="Pfam" id="PF04029">
    <property type="entry name" value="2-ph_phosp"/>
    <property type="match status" value="1"/>
</dbReference>
<evidence type="ECO:0000313" key="9">
    <source>
        <dbReference type="Proteomes" id="UP001401887"/>
    </source>
</evidence>
<protein>
    <recommendedName>
        <fullName evidence="4">Probable 2-phosphosulfolactate phosphatase</fullName>
        <ecNumber evidence="3">3.1.3.71</ecNumber>
    </recommendedName>
</protein>
<evidence type="ECO:0000256" key="4">
    <source>
        <dbReference type="ARBA" id="ARBA00021948"/>
    </source>
</evidence>
<dbReference type="SUPFAM" id="SSF142823">
    <property type="entry name" value="ComB-like"/>
    <property type="match status" value="1"/>
</dbReference>
<dbReference type="EMBL" id="BAABRP010000001">
    <property type="protein sequence ID" value="GAA5512164.1"/>
    <property type="molecule type" value="Genomic_DNA"/>
</dbReference>
<sequence length="242" mass="24751">MFWEQQDAGVRLEWGEAGLEHLAAQADVVVVVDVLSFATCVEVAVSRGAAVLPFGWRDARATAFAAEHGALLAGERAAGRPSLSPTSLLGLPAGARLVLPSPNGATLCARAGEAGGVVVAACLRNAAAVGAWIGGRFQNVLVVPAGERWPDGTLRPALEDLLGAGAVVEALAPALRPSPEAQGARAMFQAMRERLPEVLGGCASGLELSERGFAEDVALAAELDVSGCVPVLREGVFVNAVS</sequence>
<comment type="caution">
    <text evidence="8">The sequence shown here is derived from an EMBL/GenBank/DDBJ whole genome shotgun (WGS) entry which is preliminary data.</text>
</comment>
<evidence type="ECO:0000313" key="8">
    <source>
        <dbReference type="EMBL" id="GAA5512164.1"/>
    </source>
</evidence>
<keyword evidence="6" id="KW-0460">Magnesium</keyword>
<dbReference type="InterPro" id="IPR005238">
    <property type="entry name" value="ComB-like"/>
</dbReference>
<proteinExistence type="inferred from homology"/>
<evidence type="ECO:0000256" key="2">
    <source>
        <dbReference type="ARBA" id="ARBA00009997"/>
    </source>
</evidence>
<dbReference type="PANTHER" id="PTHR37311">
    <property type="entry name" value="2-PHOSPHOSULFOLACTATE PHOSPHATASE-RELATED"/>
    <property type="match status" value="1"/>
</dbReference>
<comment type="catalytic activity">
    <reaction evidence="7">
        <text>(2R)-O-phospho-3-sulfolactate + H2O = (2R)-3-sulfolactate + phosphate</text>
        <dbReference type="Rhea" id="RHEA:23416"/>
        <dbReference type="ChEBI" id="CHEBI:15377"/>
        <dbReference type="ChEBI" id="CHEBI:15597"/>
        <dbReference type="ChEBI" id="CHEBI:43474"/>
        <dbReference type="ChEBI" id="CHEBI:58738"/>
        <dbReference type="EC" id="3.1.3.71"/>
    </reaction>
</comment>